<proteinExistence type="inferred from homology"/>
<dbReference type="EC" id="3.4.11.18" evidence="6 7"/>
<comment type="function">
    <text evidence="1 6">Removes the N-terminal methionine from nascent proteins. The N-terminal methionine is often cleaved when the second residue in the primary sequence is small and uncharged (Met-Ala-, Cys, Gly, Pro, Ser, Thr, or Val). Requires deformylation of the N(alpha)-formylated initiator methionine before it can be hydrolyzed.</text>
</comment>
<dbReference type="CDD" id="cd01086">
    <property type="entry name" value="MetAP1"/>
    <property type="match status" value="1"/>
</dbReference>
<evidence type="ECO:0000256" key="7">
    <source>
        <dbReference type="RuleBase" id="RU003653"/>
    </source>
</evidence>
<feature type="binding site" evidence="6">
    <location>
        <position position="110"/>
    </location>
    <ligand>
        <name>a divalent metal cation</name>
        <dbReference type="ChEBI" id="CHEBI:60240"/>
        <label>2</label>
        <note>catalytic</note>
    </ligand>
</feature>
<keyword evidence="4 6" id="KW-0479">Metal-binding</keyword>
<dbReference type="GO" id="GO:0004177">
    <property type="term" value="F:aminopeptidase activity"/>
    <property type="evidence" value="ECO:0007669"/>
    <property type="project" value="UniProtKB-KW"/>
</dbReference>
<comment type="catalytic activity">
    <reaction evidence="6 7">
        <text>Release of N-terminal amino acids, preferentially methionine, from peptides and arylamides.</text>
        <dbReference type="EC" id="3.4.11.18"/>
    </reaction>
</comment>
<evidence type="ECO:0000256" key="1">
    <source>
        <dbReference type="ARBA" id="ARBA00002521"/>
    </source>
</evidence>
<dbReference type="PRINTS" id="PR00599">
    <property type="entry name" value="MAPEPTIDASE"/>
</dbReference>
<feature type="binding site" evidence="6">
    <location>
        <position position="181"/>
    </location>
    <ligand>
        <name>substrate</name>
    </ligand>
</feature>
<feature type="binding site" evidence="6">
    <location>
        <position position="174"/>
    </location>
    <ligand>
        <name>a divalent metal cation</name>
        <dbReference type="ChEBI" id="CHEBI:60240"/>
        <label>2</label>
        <note>catalytic</note>
    </ligand>
</feature>
<keyword evidence="3 6" id="KW-0645">Protease</keyword>
<feature type="binding site" evidence="6">
    <location>
        <position position="82"/>
    </location>
    <ligand>
        <name>substrate</name>
    </ligand>
</feature>
<comment type="subunit">
    <text evidence="6">Monomer.</text>
</comment>
<feature type="binding site" evidence="6">
    <location>
        <position position="207"/>
    </location>
    <ligand>
        <name>a divalent metal cation</name>
        <dbReference type="ChEBI" id="CHEBI:60240"/>
        <label>2</label>
        <note>catalytic</note>
    </ligand>
</feature>
<protein>
    <recommendedName>
        <fullName evidence="6 7">Methionine aminopeptidase</fullName>
        <shortName evidence="6">MAP</shortName>
        <shortName evidence="6">MetAP</shortName>
        <ecNumber evidence="6 7">3.4.11.18</ecNumber>
    </recommendedName>
    <alternativeName>
        <fullName evidence="6">Peptidase M</fullName>
    </alternativeName>
</protein>
<keyword evidence="10" id="KW-1185">Reference proteome</keyword>
<dbReference type="InterPro" id="IPR001714">
    <property type="entry name" value="Pept_M24_MAP"/>
</dbReference>
<comment type="similarity">
    <text evidence="6">Belongs to the peptidase M24A family. Methionine aminopeptidase type 1 subfamily.</text>
</comment>
<sequence>MSELITGLKTPEQIQAMREGGKILARIFADIRGFVHAGQTKREIDNFVAQKIVGYGAEITYKTPEVNFPGAICISVNDEIVHGAPNDDVLQKGDVASFDLVITYKGMKTDSAFTMVVDDEPKGAVKHLLAATERSLYAGIDAVKGSVRTGDIGAAIEKVLRNGKLGIVRELVGHGVGLHMHMPPDIPNYGRKGTGVLLQPGDTVAIEPMATLGGERIIQLDDGWTYATRDGSLAAHFEHTILITEHGAEIITRA</sequence>
<dbReference type="PANTHER" id="PTHR43330">
    <property type="entry name" value="METHIONINE AMINOPEPTIDASE"/>
    <property type="match status" value="1"/>
</dbReference>
<dbReference type="PANTHER" id="PTHR43330:SF27">
    <property type="entry name" value="METHIONINE AMINOPEPTIDASE"/>
    <property type="match status" value="1"/>
</dbReference>
<dbReference type="HAMAP" id="MF_01974">
    <property type="entry name" value="MetAP_1"/>
    <property type="match status" value="1"/>
</dbReference>
<evidence type="ECO:0000313" key="10">
    <source>
        <dbReference type="Proteomes" id="UP001177295"/>
    </source>
</evidence>
<feature type="binding site" evidence="6">
    <location>
        <position position="99"/>
    </location>
    <ligand>
        <name>a divalent metal cation</name>
        <dbReference type="ChEBI" id="CHEBI:60240"/>
        <label>1</label>
    </ligand>
</feature>
<feature type="binding site" evidence="6">
    <location>
        <position position="110"/>
    </location>
    <ligand>
        <name>a divalent metal cation</name>
        <dbReference type="ChEBI" id="CHEBI:60240"/>
        <label>1</label>
    </ligand>
</feature>
<dbReference type="InterPro" id="IPR036005">
    <property type="entry name" value="Creatinase/aminopeptidase-like"/>
</dbReference>
<dbReference type="Pfam" id="PF00557">
    <property type="entry name" value="Peptidase_M24"/>
    <property type="match status" value="1"/>
</dbReference>
<feature type="domain" description="Peptidase M24" evidence="8">
    <location>
        <begin position="16"/>
        <end position="245"/>
    </location>
</feature>
<evidence type="ECO:0000256" key="6">
    <source>
        <dbReference type="HAMAP-Rule" id="MF_01974"/>
    </source>
</evidence>
<dbReference type="EMBL" id="CP124550">
    <property type="protein sequence ID" value="WIO45803.1"/>
    <property type="molecule type" value="Genomic_DNA"/>
</dbReference>
<evidence type="ECO:0000256" key="5">
    <source>
        <dbReference type="ARBA" id="ARBA00022801"/>
    </source>
</evidence>
<name>A0ABY8WTN1_9BACT</name>
<dbReference type="NCBIfam" id="TIGR00500">
    <property type="entry name" value="met_pdase_I"/>
    <property type="match status" value="1"/>
</dbReference>
<dbReference type="RefSeq" id="WP_146424966.1">
    <property type="nucleotide sequence ID" value="NZ_CP124550.1"/>
</dbReference>
<keyword evidence="2 6" id="KW-0031">Aminopeptidase</keyword>
<accession>A0ABY8WTN1</accession>
<evidence type="ECO:0000256" key="4">
    <source>
        <dbReference type="ARBA" id="ARBA00022723"/>
    </source>
</evidence>
<keyword evidence="5 6" id="KW-0378">Hydrolase</keyword>
<evidence type="ECO:0000313" key="9">
    <source>
        <dbReference type="EMBL" id="WIO45803.1"/>
    </source>
</evidence>
<dbReference type="SUPFAM" id="SSF55920">
    <property type="entry name" value="Creatinase/aminopeptidase"/>
    <property type="match status" value="1"/>
</dbReference>
<feature type="binding site" evidence="6">
    <location>
        <position position="238"/>
    </location>
    <ligand>
        <name>a divalent metal cation</name>
        <dbReference type="ChEBI" id="CHEBI:60240"/>
        <label>2</label>
        <note>catalytic</note>
    </ligand>
</feature>
<feature type="binding site" evidence="6">
    <location>
        <position position="238"/>
    </location>
    <ligand>
        <name>a divalent metal cation</name>
        <dbReference type="ChEBI" id="CHEBI:60240"/>
        <label>1</label>
    </ligand>
</feature>
<dbReference type="InterPro" id="IPR002467">
    <property type="entry name" value="Pept_M24A_MAP1"/>
</dbReference>
<dbReference type="Proteomes" id="UP001177295">
    <property type="component" value="Chromosome"/>
</dbReference>
<evidence type="ECO:0000256" key="3">
    <source>
        <dbReference type="ARBA" id="ARBA00022670"/>
    </source>
</evidence>
<organism evidence="9 10">
    <name type="scientific">Candidatus Southlakia epibionticum</name>
    <dbReference type="NCBI Taxonomy" id="3043284"/>
    <lineage>
        <taxon>Bacteria</taxon>
        <taxon>Candidatus Saccharimonadota</taxon>
        <taxon>Candidatus Saccharimonadia</taxon>
        <taxon>Candidatus Saccharimonadales</taxon>
        <taxon>Candidatus Saccharimonadaceae</taxon>
        <taxon>Candidatus Southlakia</taxon>
    </lineage>
</organism>
<dbReference type="InterPro" id="IPR000994">
    <property type="entry name" value="Pept_M24"/>
</dbReference>
<reference evidence="9 10" key="1">
    <citation type="journal article" date="2023" name="Cell">
        <title>Genetic manipulation of Patescibacteria provides mechanistic insights into microbial dark matter and the epibiotic lifestyle.</title>
        <authorList>
            <person name="Wang Y."/>
            <person name="Gallagher L.A."/>
            <person name="Andrade P.A."/>
            <person name="Liu A."/>
            <person name="Humphreys I.R."/>
            <person name="Turkarslan S."/>
            <person name="Cutler K.J."/>
            <person name="Arrieta-Ortiz M.L."/>
            <person name="Li Y."/>
            <person name="Radey M.C."/>
            <person name="McLean J.S."/>
            <person name="Cong Q."/>
            <person name="Baker D."/>
            <person name="Baliga N.S."/>
            <person name="Peterson S.B."/>
            <person name="Mougous J.D."/>
        </authorList>
    </citation>
    <scope>NUCLEOTIDE SEQUENCE [LARGE SCALE GENOMIC DNA]</scope>
    <source>
        <strain evidence="9 10">ML1</strain>
    </source>
</reference>
<comment type="cofactor">
    <cofactor evidence="6">
        <name>Co(2+)</name>
        <dbReference type="ChEBI" id="CHEBI:48828"/>
    </cofactor>
    <cofactor evidence="6">
        <name>Zn(2+)</name>
        <dbReference type="ChEBI" id="CHEBI:29105"/>
    </cofactor>
    <cofactor evidence="6">
        <name>Mn(2+)</name>
        <dbReference type="ChEBI" id="CHEBI:29035"/>
    </cofactor>
    <cofactor evidence="6">
        <name>Fe(2+)</name>
        <dbReference type="ChEBI" id="CHEBI:29033"/>
    </cofactor>
    <text evidence="6">Binds 2 divalent metal cations per subunit. Has a high-affinity and a low affinity metal-binding site. The true nature of the physiological cofactor is under debate. The enzyme is active with cobalt, zinc, manganese or divalent iron ions. Most likely, methionine aminopeptidases function as mononuclear Fe(2+)-metalloproteases under physiological conditions, and the catalytically relevant metal-binding site has been assigned to the histidine-containing high-affinity site.</text>
</comment>
<gene>
    <name evidence="6 9" type="primary">map</name>
    <name evidence="9" type="ORF">SEML1_0173</name>
</gene>
<evidence type="ECO:0000259" key="8">
    <source>
        <dbReference type="Pfam" id="PF00557"/>
    </source>
</evidence>
<dbReference type="Gene3D" id="3.90.230.10">
    <property type="entry name" value="Creatinase/methionine aminopeptidase superfamily"/>
    <property type="match status" value="1"/>
</dbReference>
<evidence type="ECO:0000256" key="2">
    <source>
        <dbReference type="ARBA" id="ARBA00022438"/>
    </source>
</evidence>